<evidence type="ECO:0000256" key="6">
    <source>
        <dbReference type="SAM" id="MobiDB-lite"/>
    </source>
</evidence>
<feature type="region of interest" description="Disordered" evidence="6">
    <location>
        <begin position="70"/>
        <end position="101"/>
    </location>
</feature>
<name>A0AAJ0BSQ3_9PEZI</name>
<dbReference type="Pfam" id="PF00172">
    <property type="entry name" value="Zn_clus"/>
    <property type="match status" value="1"/>
</dbReference>
<feature type="compositionally biased region" description="Low complexity" evidence="6">
    <location>
        <begin position="198"/>
        <end position="207"/>
    </location>
</feature>
<feature type="compositionally biased region" description="Low complexity" evidence="6">
    <location>
        <begin position="1"/>
        <end position="28"/>
    </location>
</feature>
<dbReference type="AlphaFoldDB" id="A0AAJ0BSQ3"/>
<dbReference type="SMART" id="SM00066">
    <property type="entry name" value="GAL4"/>
    <property type="match status" value="1"/>
</dbReference>
<dbReference type="PROSITE" id="PS50048">
    <property type="entry name" value="ZN2_CY6_FUNGAL_2"/>
    <property type="match status" value="1"/>
</dbReference>
<feature type="compositionally biased region" description="Low complexity" evidence="6">
    <location>
        <begin position="81"/>
        <end position="95"/>
    </location>
</feature>
<feature type="region of interest" description="Disordered" evidence="6">
    <location>
        <begin position="177"/>
        <end position="221"/>
    </location>
</feature>
<dbReference type="GO" id="GO:0005634">
    <property type="term" value="C:nucleus"/>
    <property type="evidence" value="ECO:0007669"/>
    <property type="project" value="InterPro"/>
</dbReference>
<dbReference type="GO" id="GO:0008270">
    <property type="term" value="F:zinc ion binding"/>
    <property type="evidence" value="ECO:0007669"/>
    <property type="project" value="InterPro"/>
</dbReference>
<evidence type="ECO:0000313" key="9">
    <source>
        <dbReference type="Proteomes" id="UP001244011"/>
    </source>
</evidence>
<dbReference type="InterPro" id="IPR050675">
    <property type="entry name" value="OAF3"/>
</dbReference>
<accession>A0AAJ0BSQ3</accession>
<protein>
    <submittedName>
        <fullName evidence="8">Aflatoxin regulatory protein-domain-containing protein</fullName>
    </submittedName>
</protein>
<dbReference type="RefSeq" id="XP_060279565.1">
    <property type="nucleotide sequence ID" value="XM_060429029.1"/>
</dbReference>
<feature type="region of interest" description="Disordered" evidence="6">
    <location>
        <begin position="242"/>
        <end position="264"/>
    </location>
</feature>
<feature type="compositionally biased region" description="Gly residues" evidence="6">
    <location>
        <begin position="208"/>
        <end position="218"/>
    </location>
</feature>
<feature type="compositionally biased region" description="Polar residues" evidence="6">
    <location>
        <begin position="246"/>
        <end position="255"/>
    </location>
</feature>
<dbReference type="GO" id="GO:0000981">
    <property type="term" value="F:DNA-binding transcription factor activity, RNA polymerase II-specific"/>
    <property type="evidence" value="ECO:0007669"/>
    <property type="project" value="InterPro"/>
</dbReference>
<evidence type="ECO:0000256" key="5">
    <source>
        <dbReference type="ARBA" id="ARBA00023242"/>
    </source>
</evidence>
<dbReference type="InterPro" id="IPR001138">
    <property type="entry name" value="Zn2Cys6_DnaBD"/>
</dbReference>
<feature type="domain" description="Zn(2)-C6 fungal-type" evidence="7">
    <location>
        <begin position="33"/>
        <end position="63"/>
    </location>
</feature>
<dbReference type="GO" id="GO:0003677">
    <property type="term" value="F:DNA binding"/>
    <property type="evidence" value="ECO:0007669"/>
    <property type="project" value="UniProtKB-KW"/>
</dbReference>
<keyword evidence="5" id="KW-0539">Nucleus</keyword>
<dbReference type="Proteomes" id="UP001244011">
    <property type="component" value="Unassembled WGS sequence"/>
</dbReference>
<dbReference type="InterPro" id="IPR013700">
    <property type="entry name" value="AflR"/>
</dbReference>
<dbReference type="Pfam" id="PF08493">
    <property type="entry name" value="AflR"/>
    <property type="match status" value="1"/>
</dbReference>
<dbReference type="GeneID" id="85312216"/>
<dbReference type="PROSITE" id="PS00463">
    <property type="entry name" value="ZN2_CY6_FUNGAL_1"/>
    <property type="match status" value="1"/>
</dbReference>
<dbReference type="PANTHER" id="PTHR31069">
    <property type="entry name" value="OLEATE-ACTIVATED TRANSCRIPTION FACTOR 1-RELATED"/>
    <property type="match status" value="1"/>
</dbReference>
<dbReference type="Gene3D" id="4.10.240.10">
    <property type="entry name" value="Zn(2)-C6 fungal-type DNA-binding domain"/>
    <property type="match status" value="1"/>
</dbReference>
<organism evidence="8 9">
    <name type="scientific">Phialemonium atrogriseum</name>
    <dbReference type="NCBI Taxonomy" id="1093897"/>
    <lineage>
        <taxon>Eukaryota</taxon>
        <taxon>Fungi</taxon>
        <taxon>Dikarya</taxon>
        <taxon>Ascomycota</taxon>
        <taxon>Pezizomycotina</taxon>
        <taxon>Sordariomycetes</taxon>
        <taxon>Sordariomycetidae</taxon>
        <taxon>Cephalothecales</taxon>
        <taxon>Cephalothecaceae</taxon>
        <taxon>Phialemonium</taxon>
    </lineage>
</organism>
<dbReference type="PANTHER" id="PTHR31069:SF31">
    <property type="entry name" value="MONODICTYPHENONE CLUSTER TRANSCRIPTION FACTOR-RELATED"/>
    <property type="match status" value="1"/>
</dbReference>
<reference evidence="8" key="1">
    <citation type="submission" date="2023-06" db="EMBL/GenBank/DDBJ databases">
        <title>Genome-scale phylogeny and comparative genomics of the fungal order Sordariales.</title>
        <authorList>
            <consortium name="Lawrence Berkeley National Laboratory"/>
            <person name="Hensen N."/>
            <person name="Bonometti L."/>
            <person name="Westerberg I."/>
            <person name="Brannstrom I.O."/>
            <person name="Guillou S."/>
            <person name="Cros-Aarteil S."/>
            <person name="Calhoun S."/>
            <person name="Haridas S."/>
            <person name="Kuo A."/>
            <person name="Mondo S."/>
            <person name="Pangilinan J."/>
            <person name="Riley R."/>
            <person name="Labutti K."/>
            <person name="Andreopoulos B."/>
            <person name="Lipzen A."/>
            <person name="Chen C."/>
            <person name="Yanf M."/>
            <person name="Daum C."/>
            <person name="Ng V."/>
            <person name="Clum A."/>
            <person name="Steindorff A."/>
            <person name="Ohm R."/>
            <person name="Martin F."/>
            <person name="Silar P."/>
            <person name="Natvig D."/>
            <person name="Lalanne C."/>
            <person name="Gautier V."/>
            <person name="Ament-Velasquez S.L."/>
            <person name="Kruys A."/>
            <person name="Hutchinson M.I."/>
            <person name="Powell A.J."/>
            <person name="Barry K."/>
            <person name="Miller A.N."/>
            <person name="Grigoriev I.V."/>
            <person name="Debuchy R."/>
            <person name="Gladieux P."/>
            <person name="Thoren M.H."/>
            <person name="Johannesson H."/>
        </authorList>
    </citation>
    <scope>NUCLEOTIDE SEQUENCE</scope>
    <source>
        <strain evidence="8">8032-3</strain>
    </source>
</reference>
<dbReference type="GO" id="GO:0045122">
    <property type="term" value="P:aflatoxin biosynthetic process"/>
    <property type="evidence" value="ECO:0007669"/>
    <property type="project" value="InterPro"/>
</dbReference>
<evidence type="ECO:0000256" key="1">
    <source>
        <dbReference type="ARBA" id="ARBA00022723"/>
    </source>
</evidence>
<dbReference type="EMBL" id="MU839028">
    <property type="protein sequence ID" value="KAK1763352.1"/>
    <property type="molecule type" value="Genomic_DNA"/>
</dbReference>
<keyword evidence="9" id="KW-1185">Reference proteome</keyword>
<evidence type="ECO:0000259" key="7">
    <source>
        <dbReference type="PROSITE" id="PS50048"/>
    </source>
</evidence>
<feature type="region of interest" description="Disordered" evidence="6">
    <location>
        <begin position="126"/>
        <end position="162"/>
    </location>
</feature>
<dbReference type="CDD" id="cd00067">
    <property type="entry name" value="GAL4"/>
    <property type="match status" value="1"/>
</dbReference>
<evidence type="ECO:0000256" key="3">
    <source>
        <dbReference type="ARBA" id="ARBA00023125"/>
    </source>
</evidence>
<evidence type="ECO:0000313" key="8">
    <source>
        <dbReference type="EMBL" id="KAK1763352.1"/>
    </source>
</evidence>
<keyword evidence="3" id="KW-0238">DNA-binding</keyword>
<gene>
    <name evidence="8" type="ORF">QBC33DRAFT_549974</name>
</gene>
<keyword evidence="2" id="KW-0805">Transcription regulation</keyword>
<sequence length="505" mass="52272">MAASHSPGSGIPTPSPSTSRRSAAPAGPKLRDSCYACASSKVKCHKEKPTCSRCAKRGLVCEYVATRRGGRTNHERRSTVSEGSSCTTTASSSSTINVKHSMHPPGNWFATNSMVSADYLPSPALVDPSPRPTAPGTSSSSLFPNVGPVNPDPALSSSGMPEYSTADLDDFFASPMSFSMPGTVDPDPDPADQAHFFSTGIDSSSSSHGGGSASGPGSNGTSATTLLDTFAFLEDTLFEMHPLSHPRSTPNSGASPANYEQPPYQASSTSAAAAADSAPCCCLVQALGFMKQLFPNTSTACAAWAKQDGGGHHEGTATPPTIQTVIAKNRGTIEAIGSMLQCSCSHDGFLLSLMALIVFKVLRWYAAAAGKGRGAGLTNSSSSSSSSSSSVVDGGSGRHLCHLEQVLHAPAVVGSYCLEGEDSAHMAAQLVLSELHRVQRLVNQLSARLKECMDGEAAGGADEEGGRGGEPGSAFSAVILDHFGMDLRKQLRALSLEIVDGLRKE</sequence>
<keyword evidence="4" id="KW-0804">Transcription</keyword>
<evidence type="ECO:0000256" key="4">
    <source>
        <dbReference type="ARBA" id="ARBA00023163"/>
    </source>
</evidence>
<dbReference type="InterPro" id="IPR036864">
    <property type="entry name" value="Zn2-C6_fun-type_DNA-bd_sf"/>
</dbReference>
<dbReference type="SUPFAM" id="SSF57701">
    <property type="entry name" value="Zn2/Cys6 DNA-binding domain"/>
    <property type="match status" value="1"/>
</dbReference>
<feature type="region of interest" description="Disordered" evidence="6">
    <location>
        <begin position="1"/>
        <end position="30"/>
    </location>
</feature>
<proteinExistence type="predicted"/>
<dbReference type="PRINTS" id="PR00755">
    <property type="entry name" value="AFLATOXINBRP"/>
</dbReference>
<comment type="caution">
    <text evidence="8">The sequence shown here is derived from an EMBL/GenBank/DDBJ whole genome shotgun (WGS) entry which is preliminary data.</text>
</comment>
<keyword evidence="1" id="KW-0479">Metal-binding</keyword>
<evidence type="ECO:0000256" key="2">
    <source>
        <dbReference type="ARBA" id="ARBA00023015"/>
    </source>
</evidence>